<organism evidence="2 3">
    <name type="scientific">Albidovulum inexpectatum</name>
    <dbReference type="NCBI Taxonomy" id="196587"/>
    <lineage>
        <taxon>Bacteria</taxon>
        <taxon>Pseudomonadati</taxon>
        <taxon>Pseudomonadota</taxon>
        <taxon>Alphaproteobacteria</taxon>
        <taxon>Rhodobacterales</taxon>
        <taxon>Paracoccaceae</taxon>
        <taxon>Albidovulum</taxon>
    </lineage>
</organism>
<protein>
    <submittedName>
        <fullName evidence="2">Cobalt-precorrin 5A hydrolase</fullName>
    </submittedName>
</protein>
<dbReference type="AlphaFoldDB" id="A0A2S5JM28"/>
<evidence type="ECO:0000259" key="1">
    <source>
        <dbReference type="Pfam" id="PF01890"/>
    </source>
</evidence>
<dbReference type="Gene3D" id="3.30.420.180">
    <property type="entry name" value="CobE/GbiG C-terminal domain"/>
    <property type="match status" value="1"/>
</dbReference>
<reference evidence="2 3" key="1">
    <citation type="submission" date="2018-01" db="EMBL/GenBank/DDBJ databases">
        <title>Genomic Encyclopedia of Archaeal and Bacterial Type Strains, Phase II (KMG-II): from individual species to whole genera.</title>
        <authorList>
            <person name="Goeker M."/>
        </authorList>
    </citation>
    <scope>NUCLEOTIDE SEQUENCE [LARGE SCALE GENOMIC DNA]</scope>
    <source>
        <strain evidence="2 3">DSM 12048</strain>
    </source>
</reference>
<evidence type="ECO:0000313" key="3">
    <source>
        <dbReference type="Proteomes" id="UP000239736"/>
    </source>
</evidence>
<dbReference type="Pfam" id="PF01890">
    <property type="entry name" value="CbiG_C"/>
    <property type="match status" value="1"/>
</dbReference>
<dbReference type="InterPro" id="IPR002750">
    <property type="entry name" value="CobE/GbiG_C"/>
</dbReference>
<comment type="caution">
    <text evidence="2">The sequence shown here is derived from an EMBL/GenBank/DDBJ whole genome shotgun (WGS) entry which is preliminary data.</text>
</comment>
<gene>
    <name evidence="2" type="ORF">LV82_00390</name>
</gene>
<dbReference type="GO" id="GO:0009236">
    <property type="term" value="P:cobalamin biosynthetic process"/>
    <property type="evidence" value="ECO:0007669"/>
    <property type="project" value="InterPro"/>
</dbReference>
<evidence type="ECO:0000313" key="2">
    <source>
        <dbReference type="EMBL" id="PPB82458.1"/>
    </source>
</evidence>
<dbReference type="InterPro" id="IPR036518">
    <property type="entry name" value="CobE/GbiG_C_sf"/>
</dbReference>
<proteinExistence type="predicted"/>
<dbReference type="OrthoDB" id="7475241at2"/>
<dbReference type="SUPFAM" id="SSF159664">
    <property type="entry name" value="CobE/GbiG C-terminal domain-like"/>
    <property type="match status" value="1"/>
</dbReference>
<accession>A0A2S5JM28</accession>
<dbReference type="EMBL" id="PRDS01000001">
    <property type="protein sequence ID" value="PPB82458.1"/>
    <property type="molecule type" value="Genomic_DNA"/>
</dbReference>
<sequence length="120" mass="12097">MRVAGIGLRANARADSIADALARAGGDVACLAVLADKAGHPALRAFSARAGMQVRLVPRESLAGIVTLSRSSRIEARFGTGSVAEALALVGAGPGARLVGPRVVSHDGLATAAIAERMDE</sequence>
<keyword evidence="2" id="KW-0378">Hydrolase</keyword>
<name>A0A2S5JM28_9RHOB</name>
<feature type="domain" description="CobE/GbiG C-terminal" evidence="1">
    <location>
        <begin position="3"/>
        <end position="115"/>
    </location>
</feature>
<dbReference type="GO" id="GO:0016787">
    <property type="term" value="F:hydrolase activity"/>
    <property type="evidence" value="ECO:0007669"/>
    <property type="project" value="UniProtKB-KW"/>
</dbReference>
<dbReference type="Proteomes" id="UP000239736">
    <property type="component" value="Unassembled WGS sequence"/>
</dbReference>
<keyword evidence="3" id="KW-1185">Reference proteome</keyword>